<evidence type="ECO:0000256" key="4">
    <source>
        <dbReference type="ARBA" id="ARBA00048448"/>
    </source>
</evidence>
<dbReference type="HOGENOM" id="CLU_2186472_0_0_1"/>
<dbReference type="InParanoid" id="K1QLX9"/>
<evidence type="ECO:0000256" key="1">
    <source>
        <dbReference type="ARBA" id="ARBA00004362"/>
    </source>
</evidence>
<comment type="subcellular location">
    <subcellularLocation>
        <location evidence="1">Mitochondrion outer membrane</location>
        <topology evidence="1">Single-pass type IV membrane protein</topology>
        <orientation evidence="1">Cytoplasmic side</orientation>
    </subcellularLocation>
</comment>
<dbReference type="EC" id="1.4.3.4" evidence="3"/>
<dbReference type="GO" id="GO:0097621">
    <property type="term" value="F:monoamine oxidase activity"/>
    <property type="evidence" value="ECO:0007669"/>
    <property type="project" value="UniProtKB-EC"/>
</dbReference>
<protein>
    <recommendedName>
        <fullName evidence="3">monoamine oxidase</fullName>
        <ecNumber evidence="3">1.4.3.4</ecNumber>
    </recommendedName>
</protein>
<name>K1QLX9_MAGGI</name>
<sequence length="109" mass="12123">MREPHGRVHFAGTETATRWSGYMDGAIQAAERAVKEILEKLGYPTDGLYGDADISPTFAPLGVTYFLPSVSSFLRICGAVVCYGVLLYTRPYFAGWRGVLTKKYLDVYM</sequence>
<feature type="domain" description="Amine oxidase" evidence="5">
    <location>
        <begin position="2"/>
        <end position="38"/>
    </location>
</feature>
<evidence type="ECO:0000259" key="5">
    <source>
        <dbReference type="Pfam" id="PF01593"/>
    </source>
</evidence>
<evidence type="ECO:0000313" key="6">
    <source>
        <dbReference type="EMBL" id="EKC22631.1"/>
    </source>
</evidence>
<dbReference type="InterPro" id="IPR050703">
    <property type="entry name" value="Flavin_MAO"/>
</dbReference>
<dbReference type="PANTHER" id="PTHR43563:SF14">
    <property type="entry name" value="AMINE OXIDASE"/>
    <property type="match status" value="1"/>
</dbReference>
<dbReference type="AlphaFoldDB" id="K1QLX9"/>
<dbReference type="PANTHER" id="PTHR43563">
    <property type="entry name" value="AMINE OXIDASE"/>
    <property type="match status" value="1"/>
</dbReference>
<dbReference type="SUPFAM" id="SSF51905">
    <property type="entry name" value="FAD/NAD(P)-binding domain"/>
    <property type="match status" value="1"/>
</dbReference>
<comment type="similarity">
    <text evidence="2">Belongs to the flavin monoamine oxidase family.</text>
</comment>
<organism evidence="6">
    <name type="scientific">Magallana gigas</name>
    <name type="common">Pacific oyster</name>
    <name type="synonym">Crassostrea gigas</name>
    <dbReference type="NCBI Taxonomy" id="29159"/>
    <lineage>
        <taxon>Eukaryota</taxon>
        <taxon>Metazoa</taxon>
        <taxon>Spiralia</taxon>
        <taxon>Lophotrochozoa</taxon>
        <taxon>Mollusca</taxon>
        <taxon>Bivalvia</taxon>
        <taxon>Autobranchia</taxon>
        <taxon>Pteriomorphia</taxon>
        <taxon>Ostreida</taxon>
        <taxon>Ostreoidea</taxon>
        <taxon>Ostreidae</taxon>
        <taxon>Magallana</taxon>
    </lineage>
</organism>
<accession>K1QLX9</accession>
<evidence type="ECO:0000256" key="2">
    <source>
        <dbReference type="ARBA" id="ARBA00005995"/>
    </source>
</evidence>
<reference evidence="6" key="1">
    <citation type="journal article" date="2012" name="Nature">
        <title>The oyster genome reveals stress adaptation and complexity of shell formation.</title>
        <authorList>
            <person name="Zhang G."/>
            <person name="Fang X."/>
            <person name="Guo X."/>
            <person name="Li L."/>
            <person name="Luo R."/>
            <person name="Xu F."/>
            <person name="Yang P."/>
            <person name="Zhang L."/>
            <person name="Wang X."/>
            <person name="Qi H."/>
            <person name="Xiong Z."/>
            <person name="Que H."/>
            <person name="Xie Y."/>
            <person name="Holland P.W."/>
            <person name="Paps J."/>
            <person name="Zhu Y."/>
            <person name="Wu F."/>
            <person name="Chen Y."/>
            <person name="Wang J."/>
            <person name="Peng C."/>
            <person name="Meng J."/>
            <person name="Yang L."/>
            <person name="Liu J."/>
            <person name="Wen B."/>
            <person name="Zhang N."/>
            <person name="Huang Z."/>
            <person name="Zhu Q."/>
            <person name="Feng Y."/>
            <person name="Mount A."/>
            <person name="Hedgecock D."/>
            <person name="Xu Z."/>
            <person name="Liu Y."/>
            <person name="Domazet-Loso T."/>
            <person name="Du Y."/>
            <person name="Sun X."/>
            <person name="Zhang S."/>
            <person name="Liu B."/>
            <person name="Cheng P."/>
            <person name="Jiang X."/>
            <person name="Li J."/>
            <person name="Fan D."/>
            <person name="Wang W."/>
            <person name="Fu W."/>
            <person name="Wang T."/>
            <person name="Wang B."/>
            <person name="Zhang J."/>
            <person name="Peng Z."/>
            <person name="Li Y."/>
            <person name="Li N."/>
            <person name="Wang J."/>
            <person name="Chen M."/>
            <person name="He Y."/>
            <person name="Tan F."/>
            <person name="Song X."/>
            <person name="Zheng Q."/>
            <person name="Huang R."/>
            <person name="Yang H."/>
            <person name="Du X."/>
            <person name="Chen L."/>
            <person name="Yang M."/>
            <person name="Gaffney P.M."/>
            <person name="Wang S."/>
            <person name="Luo L."/>
            <person name="She Z."/>
            <person name="Ming Y."/>
            <person name="Huang W."/>
            <person name="Zhang S."/>
            <person name="Huang B."/>
            <person name="Zhang Y."/>
            <person name="Qu T."/>
            <person name="Ni P."/>
            <person name="Miao G."/>
            <person name="Wang J."/>
            <person name="Wang Q."/>
            <person name="Steinberg C.E."/>
            <person name="Wang H."/>
            <person name="Li N."/>
            <person name="Qian L."/>
            <person name="Zhang G."/>
            <person name="Li Y."/>
            <person name="Yang H."/>
            <person name="Liu X."/>
            <person name="Wang J."/>
            <person name="Yin Y."/>
            <person name="Wang J."/>
        </authorList>
    </citation>
    <scope>NUCLEOTIDE SEQUENCE [LARGE SCALE GENOMIC DNA]</scope>
    <source>
        <strain evidence="6">05x7-T-G4-1.051#20</strain>
    </source>
</reference>
<gene>
    <name evidence="6" type="ORF">CGI_10001853</name>
</gene>
<dbReference type="Pfam" id="PF01593">
    <property type="entry name" value="Amino_oxidase"/>
    <property type="match status" value="1"/>
</dbReference>
<dbReference type="EMBL" id="JH819161">
    <property type="protein sequence ID" value="EKC22631.1"/>
    <property type="molecule type" value="Genomic_DNA"/>
</dbReference>
<dbReference type="InterPro" id="IPR036188">
    <property type="entry name" value="FAD/NAD-bd_sf"/>
</dbReference>
<dbReference type="InterPro" id="IPR002937">
    <property type="entry name" value="Amino_oxidase"/>
</dbReference>
<comment type="catalytic activity">
    <reaction evidence="4">
        <text>a secondary aliphatic amine + O2 + H2O = a primary amine + an aldehyde + H2O2</text>
        <dbReference type="Rhea" id="RHEA:26414"/>
        <dbReference type="ChEBI" id="CHEBI:15377"/>
        <dbReference type="ChEBI" id="CHEBI:15379"/>
        <dbReference type="ChEBI" id="CHEBI:16240"/>
        <dbReference type="ChEBI" id="CHEBI:17478"/>
        <dbReference type="ChEBI" id="CHEBI:58855"/>
        <dbReference type="ChEBI" id="CHEBI:65296"/>
        <dbReference type="EC" id="1.4.3.4"/>
    </reaction>
</comment>
<evidence type="ECO:0000256" key="3">
    <source>
        <dbReference type="ARBA" id="ARBA00012804"/>
    </source>
</evidence>
<dbReference type="GO" id="GO:0005741">
    <property type="term" value="C:mitochondrial outer membrane"/>
    <property type="evidence" value="ECO:0007669"/>
    <property type="project" value="UniProtKB-SubCell"/>
</dbReference>
<proteinExistence type="inferred from homology"/>
<dbReference type="Gene3D" id="3.50.50.60">
    <property type="entry name" value="FAD/NAD(P)-binding domain"/>
    <property type="match status" value="1"/>
</dbReference>